<dbReference type="PROSITE" id="PS50164">
    <property type="entry name" value="GIY_YIG"/>
    <property type="match status" value="1"/>
</dbReference>
<dbReference type="SUPFAM" id="SSF82771">
    <property type="entry name" value="GIY-YIG endonuclease"/>
    <property type="match status" value="1"/>
</dbReference>
<dbReference type="InterPro" id="IPR000305">
    <property type="entry name" value="GIY-YIG_endonuc"/>
</dbReference>
<comment type="similarity">
    <text evidence="1">To endonucleases of group I introns of fungi and phage.</text>
</comment>
<dbReference type="EMBL" id="OCSU01000003">
    <property type="protein sequence ID" value="SOE87957.1"/>
    <property type="molecule type" value="Genomic_DNA"/>
</dbReference>
<dbReference type="InterPro" id="IPR003611">
    <property type="entry name" value="NUMOD3"/>
</dbReference>
<dbReference type="GO" id="GO:0004519">
    <property type="term" value="F:endonuclease activity"/>
    <property type="evidence" value="ECO:0007669"/>
    <property type="project" value="UniProtKB-KW"/>
</dbReference>
<feature type="domain" description="GIY-YIG" evidence="3">
    <location>
        <begin position="14"/>
        <end position="101"/>
    </location>
</feature>
<proteinExistence type="predicted"/>
<evidence type="ECO:0000259" key="3">
    <source>
        <dbReference type="PROSITE" id="PS50164"/>
    </source>
</evidence>
<sequence length="246" mass="27941">MDLSDFADVPPRTSYCGVYIIIHEPSGLMYVGSSGDLHTRIRQHEWNLRRGAHHCAALQEAYRESPAIKIKSVLTDTREDAYDREQEFLNRYFVAGRVFNAGSNARNPMKGLVLSERSLARMRASAVGRGLGVAKSAEHKANISEALKGYKKTPEHIEKLRRARTGKSLTDDHKQKISRANLDRTYSEEHIERMRNLGRKTSRPVNVKGTRYESLRAASQALSLSRDTVDRRARSADPAHSDWFYE</sequence>
<dbReference type="InterPro" id="IPR035901">
    <property type="entry name" value="GIY-YIG_endonuc_sf"/>
</dbReference>
<name>A0A7Z7N5L3_9BURK</name>
<keyword evidence="5" id="KW-1185">Reference proteome</keyword>
<dbReference type="RefSeq" id="WP_097190676.1">
    <property type="nucleotide sequence ID" value="NZ_OCSU01000003.1"/>
</dbReference>
<dbReference type="SMART" id="SM00496">
    <property type="entry name" value="IENR2"/>
    <property type="match status" value="5"/>
</dbReference>
<dbReference type="Proteomes" id="UP000219522">
    <property type="component" value="Unassembled WGS sequence"/>
</dbReference>
<evidence type="ECO:0000313" key="4">
    <source>
        <dbReference type="EMBL" id="SOE87957.1"/>
    </source>
</evidence>
<accession>A0A7Z7N5L3</accession>
<dbReference type="SUPFAM" id="SSF64496">
    <property type="entry name" value="DNA-binding domain of intron-encoded endonucleases"/>
    <property type="match status" value="1"/>
</dbReference>
<feature type="compositionally biased region" description="Basic and acidic residues" evidence="2">
    <location>
        <begin position="227"/>
        <end position="240"/>
    </location>
</feature>
<feature type="region of interest" description="Disordered" evidence="2">
    <location>
        <begin position="224"/>
        <end position="246"/>
    </location>
</feature>
<keyword evidence="4" id="KW-0378">Hydrolase</keyword>
<dbReference type="AlphaFoldDB" id="A0A7Z7N5L3"/>
<keyword evidence="4" id="KW-0540">Nuclease</keyword>
<evidence type="ECO:0000256" key="2">
    <source>
        <dbReference type="SAM" id="MobiDB-lite"/>
    </source>
</evidence>
<keyword evidence="4" id="KW-0255">Endonuclease</keyword>
<organism evidence="4 5">
    <name type="scientific">Caballeronia arationis</name>
    <dbReference type="NCBI Taxonomy" id="1777142"/>
    <lineage>
        <taxon>Bacteria</taxon>
        <taxon>Pseudomonadati</taxon>
        <taxon>Pseudomonadota</taxon>
        <taxon>Betaproteobacteria</taxon>
        <taxon>Burkholderiales</taxon>
        <taxon>Burkholderiaceae</taxon>
        <taxon>Caballeronia</taxon>
    </lineage>
</organism>
<dbReference type="SMART" id="SM00465">
    <property type="entry name" value="GIYc"/>
    <property type="match status" value="1"/>
</dbReference>
<dbReference type="Gene3D" id="3.40.1440.10">
    <property type="entry name" value="GIY-YIG endonuclease"/>
    <property type="match status" value="1"/>
</dbReference>
<reference evidence="4 5" key="1">
    <citation type="submission" date="2017-09" db="EMBL/GenBank/DDBJ databases">
        <authorList>
            <person name="Varghese N."/>
            <person name="Submissions S."/>
        </authorList>
    </citation>
    <scope>NUCLEOTIDE SEQUENCE [LARGE SCALE GENOMIC DNA]</scope>
    <source>
        <strain evidence="4 5">OK806</strain>
    </source>
</reference>
<evidence type="ECO:0000256" key="1">
    <source>
        <dbReference type="ARBA" id="ARBA00010045"/>
    </source>
</evidence>
<dbReference type="Pfam" id="PF01541">
    <property type="entry name" value="GIY-YIG"/>
    <property type="match status" value="1"/>
</dbReference>
<dbReference type="Pfam" id="PF07460">
    <property type="entry name" value="NUMOD3"/>
    <property type="match status" value="1"/>
</dbReference>
<dbReference type="GO" id="GO:0003677">
    <property type="term" value="F:DNA binding"/>
    <property type="evidence" value="ECO:0007669"/>
    <property type="project" value="InterPro"/>
</dbReference>
<gene>
    <name evidence="4" type="ORF">SAMN05446927_6546</name>
</gene>
<evidence type="ECO:0000313" key="5">
    <source>
        <dbReference type="Proteomes" id="UP000219522"/>
    </source>
</evidence>
<protein>
    <submittedName>
        <fullName evidence="4">Group I intron endonuclease</fullName>
    </submittedName>
</protein>
<comment type="caution">
    <text evidence="4">The sequence shown here is derived from an EMBL/GenBank/DDBJ whole genome shotgun (WGS) entry which is preliminary data.</text>
</comment>